<proteinExistence type="predicted"/>
<comment type="caution">
    <text evidence="1">The sequence shown here is derived from an EMBL/GenBank/DDBJ whole genome shotgun (WGS) entry which is preliminary data.</text>
</comment>
<evidence type="ECO:0000313" key="2">
    <source>
        <dbReference type="Proteomes" id="UP000827092"/>
    </source>
</evidence>
<evidence type="ECO:0000313" key="1">
    <source>
        <dbReference type="EMBL" id="KAG8191179.1"/>
    </source>
</evidence>
<dbReference type="AlphaFoldDB" id="A0AAV6V3W1"/>
<dbReference type="Proteomes" id="UP000827092">
    <property type="component" value="Unassembled WGS sequence"/>
</dbReference>
<accession>A0AAV6V3W1</accession>
<gene>
    <name evidence="1" type="ORF">JTE90_011863</name>
</gene>
<dbReference type="EMBL" id="JAFNEN010000164">
    <property type="protein sequence ID" value="KAG8191179.1"/>
    <property type="molecule type" value="Genomic_DNA"/>
</dbReference>
<reference evidence="1 2" key="1">
    <citation type="journal article" date="2022" name="Nat. Ecol. Evol.">
        <title>A masculinizing supergene underlies an exaggerated male reproductive morph in a spider.</title>
        <authorList>
            <person name="Hendrickx F."/>
            <person name="De Corte Z."/>
            <person name="Sonet G."/>
            <person name="Van Belleghem S.M."/>
            <person name="Kostlbacher S."/>
            <person name="Vangestel C."/>
        </authorList>
    </citation>
    <scope>NUCLEOTIDE SEQUENCE [LARGE SCALE GENOMIC DNA]</scope>
    <source>
        <strain evidence="1">W744_W776</strain>
    </source>
</reference>
<organism evidence="1 2">
    <name type="scientific">Oedothorax gibbosus</name>
    <dbReference type="NCBI Taxonomy" id="931172"/>
    <lineage>
        <taxon>Eukaryota</taxon>
        <taxon>Metazoa</taxon>
        <taxon>Ecdysozoa</taxon>
        <taxon>Arthropoda</taxon>
        <taxon>Chelicerata</taxon>
        <taxon>Arachnida</taxon>
        <taxon>Araneae</taxon>
        <taxon>Araneomorphae</taxon>
        <taxon>Entelegynae</taxon>
        <taxon>Araneoidea</taxon>
        <taxon>Linyphiidae</taxon>
        <taxon>Erigoninae</taxon>
        <taxon>Oedothorax</taxon>
    </lineage>
</organism>
<name>A0AAV6V3W1_9ARAC</name>
<sequence>MYILQANTSASTAPRPPASVATACCPTATLLARFRSTGTRNEEPDNVQNIVLALDRVIRKTHSYSTAKSCITPIPYPSLYF</sequence>
<protein>
    <submittedName>
        <fullName evidence="1">Uncharacterized protein</fullName>
    </submittedName>
</protein>
<keyword evidence="2" id="KW-1185">Reference proteome</keyword>